<keyword evidence="4" id="KW-1185">Reference proteome</keyword>
<dbReference type="Gene3D" id="3.40.50.410">
    <property type="entry name" value="von Willebrand factor, type A domain"/>
    <property type="match status" value="1"/>
</dbReference>
<dbReference type="PROSITE" id="PS50234">
    <property type="entry name" value="VWFA"/>
    <property type="match status" value="1"/>
</dbReference>
<feature type="domain" description="VWFA" evidence="1">
    <location>
        <begin position="384"/>
        <end position="580"/>
    </location>
</feature>
<dbReference type="InterPro" id="IPR036465">
    <property type="entry name" value="vWFA_dom_sf"/>
</dbReference>
<proteinExistence type="predicted"/>
<sequence>MFGGRRRAFLLPLAGATVLALVLVVSVYRVASAFGLGCAGGSPSLTLNVAADPAIAPIVARAARRATSGHAKAAGSCLRIRVRTAQSADIAELLAGQAVPRLGTVRPDVWIPDTDLWTALIPAAQRSALIPSGTRIASTPLVAALPRRLAGRTAGQEFLAVPSWKTMLKGAATQTAPPGSPASSPVQVQIPDPTRTGAGITALTVAATLTGNDPAQRAQFSGIARALREHQAPTVNDALTGNHRDPTFILAPEQAVYVHNRDVPTDPQVAVQPVEGTLTMDYPVLRVTRPGRRPLAPQQLDALHNRHLDQRRAAAGLLERALASQQTRRDILSSGFRTPDGQAPASFDALIGISPQSPQLLPAPPPDQVAQILQAWAQLSLGIRLLAVVDISGSMNQHIASRTSRLEATTAAMQQSLALFSDDSEVGLWEFSTDLDGHRPWKQLIDVGPLSQRFGSVTRRQLGLTAFSALKVKTHGDTGLYATVLAAYKEMQRSYKPEFVNTVALWTDGRNDDPAGPTLQHTLDALRRQADPTRPVQVMMFGIGAGTDTTALARIAQVVQGQTFQINSPQQMQTIFAQAISRRVCAPHCP</sequence>
<name>A0A6I4M9K4_9ACTN</name>
<protein>
    <submittedName>
        <fullName evidence="2">VWA domain-containing protein</fullName>
    </submittedName>
</protein>
<dbReference type="Proteomes" id="UP000462055">
    <property type="component" value="Unassembled WGS sequence"/>
</dbReference>
<dbReference type="SMART" id="SM00327">
    <property type="entry name" value="VWA"/>
    <property type="match status" value="1"/>
</dbReference>
<reference evidence="2 4" key="1">
    <citation type="submission" date="2019-12" db="EMBL/GenBank/DDBJ databases">
        <title>Actinomadura physcomitrii sp. nov., a novel actinomycete isolated from moss [Physcomitrium sphaericum (Ludw) Fuernr].</title>
        <authorList>
            <person name="Zhuang X."/>
        </authorList>
    </citation>
    <scope>NUCLEOTIDE SEQUENCE [LARGE SCALE GENOMIC DNA]</scope>
    <source>
        <strain evidence="2 4">LD22</strain>
    </source>
</reference>
<evidence type="ECO:0000313" key="3">
    <source>
        <dbReference type="EMBL" id="MWA03065.1"/>
    </source>
</evidence>
<dbReference type="AlphaFoldDB" id="A0A6I4M9K4"/>
<evidence type="ECO:0000313" key="4">
    <source>
        <dbReference type="Proteomes" id="UP000462055"/>
    </source>
</evidence>
<dbReference type="Pfam" id="PF00092">
    <property type="entry name" value="VWA"/>
    <property type="match status" value="1"/>
</dbReference>
<accession>A0A6I4M9K4</accession>
<dbReference type="InterPro" id="IPR002035">
    <property type="entry name" value="VWF_A"/>
</dbReference>
<dbReference type="EMBL" id="WBMS02000017">
    <property type="protein sequence ID" value="MWA03065.1"/>
    <property type="molecule type" value="Genomic_DNA"/>
</dbReference>
<evidence type="ECO:0000313" key="2">
    <source>
        <dbReference type="EMBL" id="MWA02363.1"/>
    </source>
</evidence>
<evidence type="ECO:0000259" key="1">
    <source>
        <dbReference type="PROSITE" id="PS50234"/>
    </source>
</evidence>
<dbReference type="RefSeq" id="WP_151594823.1">
    <property type="nucleotide sequence ID" value="NZ_WBMS02000013.1"/>
</dbReference>
<organism evidence="2 4">
    <name type="scientific">Actinomadura physcomitrii</name>
    <dbReference type="NCBI Taxonomy" id="2650748"/>
    <lineage>
        <taxon>Bacteria</taxon>
        <taxon>Bacillati</taxon>
        <taxon>Actinomycetota</taxon>
        <taxon>Actinomycetes</taxon>
        <taxon>Streptosporangiales</taxon>
        <taxon>Thermomonosporaceae</taxon>
        <taxon>Actinomadura</taxon>
    </lineage>
</organism>
<dbReference type="SUPFAM" id="SSF53300">
    <property type="entry name" value="vWA-like"/>
    <property type="match status" value="1"/>
</dbReference>
<dbReference type="EMBL" id="WBMS02000013">
    <property type="protein sequence ID" value="MWA02363.1"/>
    <property type="molecule type" value="Genomic_DNA"/>
</dbReference>
<comment type="caution">
    <text evidence="2">The sequence shown here is derived from an EMBL/GenBank/DDBJ whole genome shotgun (WGS) entry which is preliminary data.</text>
</comment>
<gene>
    <name evidence="2" type="ORF">F8568_018705</name>
    <name evidence="3" type="ORF">F8568_022345</name>
</gene>